<evidence type="ECO:0000256" key="7">
    <source>
        <dbReference type="ARBA" id="ARBA00022989"/>
    </source>
</evidence>
<evidence type="ECO:0000256" key="9">
    <source>
        <dbReference type="ARBA" id="ARBA00023316"/>
    </source>
</evidence>
<reference evidence="12" key="1">
    <citation type="journal article" date="2020" name="Stud. Mycol.">
        <title>101 Dothideomycetes genomes: a test case for predicting lifestyles and emergence of pathogens.</title>
        <authorList>
            <person name="Haridas S."/>
            <person name="Albert R."/>
            <person name="Binder M."/>
            <person name="Bloem J."/>
            <person name="Labutti K."/>
            <person name="Salamov A."/>
            <person name="Andreopoulos B."/>
            <person name="Baker S."/>
            <person name="Barry K."/>
            <person name="Bills G."/>
            <person name="Bluhm B."/>
            <person name="Cannon C."/>
            <person name="Castanera R."/>
            <person name="Culley D."/>
            <person name="Daum C."/>
            <person name="Ezra D."/>
            <person name="Gonzalez J."/>
            <person name="Henrissat B."/>
            <person name="Kuo A."/>
            <person name="Liang C."/>
            <person name="Lipzen A."/>
            <person name="Lutzoni F."/>
            <person name="Magnuson J."/>
            <person name="Mondo S."/>
            <person name="Nolan M."/>
            <person name="Ohm R."/>
            <person name="Pangilinan J."/>
            <person name="Park H.-J."/>
            <person name="Ramirez L."/>
            <person name="Alfaro M."/>
            <person name="Sun H."/>
            <person name="Tritt A."/>
            <person name="Yoshinaga Y."/>
            <person name="Zwiers L.-H."/>
            <person name="Turgeon B."/>
            <person name="Goodwin S."/>
            <person name="Spatafora J."/>
            <person name="Crous P."/>
            <person name="Grigoriev I."/>
        </authorList>
    </citation>
    <scope>NUCLEOTIDE SEQUENCE</scope>
    <source>
        <strain evidence="12">CBS 379.55</strain>
    </source>
</reference>
<keyword evidence="4" id="KW-0812">Transmembrane</keyword>
<evidence type="ECO:0000313" key="13">
    <source>
        <dbReference type="Proteomes" id="UP000800097"/>
    </source>
</evidence>
<evidence type="ECO:0000256" key="6">
    <source>
        <dbReference type="ARBA" id="ARBA00022824"/>
    </source>
</evidence>
<keyword evidence="6" id="KW-0256">Endoplasmic reticulum</keyword>
<keyword evidence="7" id="KW-1133">Transmembrane helix</keyword>
<name>A0A6A6JZ69_WESOR</name>
<dbReference type="EMBL" id="ML986484">
    <property type="protein sequence ID" value="KAF2281056.1"/>
    <property type="molecule type" value="Genomic_DNA"/>
</dbReference>
<keyword evidence="9" id="KW-0961">Cell wall biogenesis/degradation</keyword>
<keyword evidence="13" id="KW-1185">Reference proteome</keyword>
<comment type="similarity">
    <text evidence="2">Belongs to the BIG1 family.</text>
</comment>
<protein>
    <recommendedName>
        <fullName evidence="3">Protein BIG1</fullName>
    </recommendedName>
</protein>
<evidence type="ECO:0000256" key="5">
    <source>
        <dbReference type="ARBA" id="ARBA00022729"/>
    </source>
</evidence>
<dbReference type="InterPro" id="IPR046756">
    <property type="entry name" value="VAS1/VOA1_TM"/>
</dbReference>
<dbReference type="Pfam" id="PF20520">
    <property type="entry name" value="Ac45-VOA1_TM"/>
    <property type="match status" value="1"/>
</dbReference>
<dbReference type="PANTHER" id="PTHR28285:SF1">
    <property type="entry name" value="PROTEIN BIG1"/>
    <property type="match status" value="1"/>
</dbReference>
<evidence type="ECO:0000313" key="12">
    <source>
        <dbReference type="EMBL" id="KAF2281056.1"/>
    </source>
</evidence>
<comment type="subcellular location">
    <subcellularLocation>
        <location evidence="1">Endoplasmic reticulum membrane</location>
        <topology evidence="1">Single-pass type I membrane protein</topology>
    </subcellularLocation>
</comment>
<evidence type="ECO:0000256" key="2">
    <source>
        <dbReference type="ARBA" id="ARBA00008203"/>
    </source>
</evidence>
<dbReference type="GeneID" id="54546797"/>
<dbReference type="GO" id="GO:0006078">
    <property type="term" value="P:(1-&gt;6)-beta-D-glucan biosynthetic process"/>
    <property type="evidence" value="ECO:0007669"/>
    <property type="project" value="TreeGrafter"/>
</dbReference>
<accession>A0A6A6JZ69</accession>
<evidence type="ECO:0000256" key="3">
    <source>
        <dbReference type="ARBA" id="ARBA00022089"/>
    </source>
</evidence>
<keyword evidence="5 10" id="KW-0732">Signal</keyword>
<evidence type="ECO:0000259" key="11">
    <source>
        <dbReference type="Pfam" id="PF20520"/>
    </source>
</evidence>
<evidence type="ECO:0000256" key="4">
    <source>
        <dbReference type="ARBA" id="ARBA00022692"/>
    </source>
</evidence>
<dbReference type="GO" id="GO:0009272">
    <property type="term" value="P:fungal-type cell wall biogenesis"/>
    <property type="evidence" value="ECO:0007669"/>
    <property type="project" value="TreeGrafter"/>
</dbReference>
<keyword evidence="8" id="KW-0472">Membrane</keyword>
<feature type="domain" description="V-type proton ATPase subunit S1/VOA1 transmembrane" evidence="11">
    <location>
        <begin position="238"/>
        <end position="277"/>
    </location>
</feature>
<sequence length="287" mass="31263">MAKTAAAVLALALVPSALAFRDTSPLFIFSTSELTGTGNVPTIARAEAVDDQIRLLLSGCPSRTYFIVQQDGVAAADYDSINAPRLASYTTGSNDVIKSSITTEVLGVLKTGELSHYLESKCGAKVQQADNASEDESDPRVIRVSFAAPSATDLTSVLRKNDGELEYIISRLAPSKDYTVIYTTTPRDLDESHNLSSEHVYEMEDPFRDAVKMELKRDTTYIRRADNVNQGGLFEKYQYFSPGLFMAFSAMVPLVLILGVGLKAIAGLEVSYFAFSKEMGPTAQKKQ</sequence>
<dbReference type="RefSeq" id="XP_033658593.1">
    <property type="nucleotide sequence ID" value="XM_033793622.1"/>
</dbReference>
<organism evidence="12 13">
    <name type="scientific">Westerdykella ornata</name>
    <dbReference type="NCBI Taxonomy" id="318751"/>
    <lineage>
        <taxon>Eukaryota</taxon>
        <taxon>Fungi</taxon>
        <taxon>Dikarya</taxon>
        <taxon>Ascomycota</taxon>
        <taxon>Pezizomycotina</taxon>
        <taxon>Dothideomycetes</taxon>
        <taxon>Pleosporomycetidae</taxon>
        <taxon>Pleosporales</taxon>
        <taxon>Sporormiaceae</taxon>
        <taxon>Westerdykella</taxon>
    </lineage>
</organism>
<feature type="chain" id="PRO_5025376470" description="Protein BIG1" evidence="10">
    <location>
        <begin position="20"/>
        <end position="287"/>
    </location>
</feature>
<feature type="signal peptide" evidence="10">
    <location>
        <begin position="1"/>
        <end position="19"/>
    </location>
</feature>
<evidence type="ECO:0000256" key="1">
    <source>
        <dbReference type="ARBA" id="ARBA00004115"/>
    </source>
</evidence>
<dbReference type="GO" id="GO:0071555">
    <property type="term" value="P:cell wall organization"/>
    <property type="evidence" value="ECO:0007669"/>
    <property type="project" value="UniProtKB-KW"/>
</dbReference>
<dbReference type="OrthoDB" id="9985059at2759"/>
<dbReference type="InterPro" id="IPR037654">
    <property type="entry name" value="Big1"/>
</dbReference>
<gene>
    <name evidence="12" type="ORF">EI97DRAFT_19353</name>
</gene>
<proteinExistence type="inferred from homology"/>
<dbReference type="AlphaFoldDB" id="A0A6A6JZ69"/>
<dbReference type="PANTHER" id="PTHR28285">
    <property type="entry name" value="PROTEIN BIG1"/>
    <property type="match status" value="1"/>
</dbReference>
<dbReference type="GO" id="GO:0005789">
    <property type="term" value="C:endoplasmic reticulum membrane"/>
    <property type="evidence" value="ECO:0007669"/>
    <property type="project" value="UniProtKB-SubCell"/>
</dbReference>
<evidence type="ECO:0000256" key="10">
    <source>
        <dbReference type="SAM" id="SignalP"/>
    </source>
</evidence>
<evidence type="ECO:0000256" key="8">
    <source>
        <dbReference type="ARBA" id="ARBA00023136"/>
    </source>
</evidence>
<dbReference type="Proteomes" id="UP000800097">
    <property type="component" value="Unassembled WGS sequence"/>
</dbReference>